<sequence length="220" mass="24364">MTTLTIAQAQRDIDRVKLYLNTLDERYDAIDVACPRVTVGKGLSALQASIPELAQFSVPTELEELPAEGKERLSKATDAIKQVEALVATIRSCADHIKNGTPLTDNSGLAMCARIVRTGYLNGEAVEATSTLKYLEENLQLAERKLEAMKDKKFRIANACEVANLKNRLRYLTSLLQLSRQTPSSVLDQRTVETAIALGNKELDELLARLNSFYSRNPPQ</sequence>
<dbReference type="EMBL" id="JASZYV010000001">
    <property type="protein sequence ID" value="MDM0044001.1"/>
    <property type="molecule type" value="Genomic_DNA"/>
</dbReference>
<keyword evidence="1" id="KW-0175">Coiled coil</keyword>
<proteinExistence type="predicted"/>
<gene>
    <name evidence="2" type="ORF">QTH91_05870</name>
</gene>
<keyword evidence="3" id="KW-1185">Reference proteome</keyword>
<comment type="caution">
    <text evidence="2">The sequence shown here is derived from an EMBL/GenBank/DDBJ whole genome shotgun (WGS) entry which is preliminary data.</text>
</comment>
<evidence type="ECO:0000313" key="3">
    <source>
        <dbReference type="Proteomes" id="UP001174908"/>
    </source>
</evidence>
<feature type="coiled-coil region" evidence="1">
    <location>
        <begin position="125"/>
        <end position="152"/>
    </location>
</feature>
<dbReference type="RefSeq" id="WP_286659068.1">
    <property type="nucleotide sequence ID" value="NZ_JASZYV010000001.1"/>
</dbReference>
<evidence type="ECO:0000313" key="2">
    <source>
        <dbReference type="EMBL" id="MDM0044001.1"/>
    </source>
</evidence>
<protein>
    <submittedName>
        <fullName evidence="2">Uncharacterized protein</fullName>
    </submittedName>
</protein>
<reference evidence="2" key="1">
    <citation type="submission" date="2023-06" db="EMBL/GenBank/DDBJ databases">
        <authorList>
            <person name="Jiang Y."/>
            <person name="Liu Q."/>
        </authorList>
    </citation>
    <scope>NUCLEOTIDE SEQUENCE</scope>
    <source>
        <strain evidence="2">CGMCC 1.12089</strain>
    </source>
</reference>
<dbReference type="Proteomes" id="UP001174908">
    <property type="component" value="Unassembled WGS sequence"/>
</dbReference>
<evidence type="ECO:0000256" key="1">
    <source>
        <dbReference type="SAM" id="Coils"/>
    </source>
</evidence>
<name>A0ABT7N7V9_9BURK</name>
<organism evidence="2 3">
    <name type="scientific">Variovorax dokdonensis</name>
    <dbReference type="NCBI Taxonomy" id="344883"/>
    <lineage>
        <taxon>Bacteria</taxon>
        <taxon>Pseudomonadati</taxon>
        <taxon>Pseudomonadota</taxon>
        <taxon>Betaproteobacteria</taxon>
        <taxon>Burkholderiales</taxon>
        <taxon>Comamonadaceae</taxon>
        <taxon>Variovorax</taxon>
    </lineage>
</organism>
<accession>A0ABT7N7V9</accession>